<name>A0ACA9MKM6_9GLOM</name>
<evidence type="ECO:0000313" key="1">
    <source>
        <dbReference type="EMBL" id="CAG8584028.1"/>
    </source>
</evidence>
<dbReference type="EMBL" id="CAJVPW010007685">
    <property type="protein sequence ID" value="CAG8584028.1"/>
    <property type="molecule type" value="Genomic_DNA"/>
</dbReference>
<accession>A0ACA9MKM6</accession>
<comment type="caution">
    <text evidence="1">The sequence shown here is derived from an EMBL/GenBank/DDBJ whole genome shotgun (WGS) entry which is preliminary data.</text>
</comment>
<proteinExistence type="predicted"/>
<protein>
    <submittedName>
        <fullName evidence="1">7169_t:CDS:1</fullName>
    </submittedName>
</protein>
<reference evidence="1" key="1">
    <citation type="submission" date="2021-06" db="EMBL/GenBank/DDBJ databases">
        <authorList>
            <person name="Kallberg Y."/>
            <person name="Tangrot J."/>
            <person name="Rosling A."/>
        </authorList>
    </citation>
    <scope>NUCLEOTIDE SEQUENCE</scope>
    <source>
        <strain evidence="1">28 12/20/2015</strain>
    </source>
</reference>
<sequence length="130" mass="15216">FIENSEYKYKSVNDNNIFDDKTTNYVSKSFDRNSNHNSDNIDTFTLDKMSFENARIFAKNDEISYDTFWKNNNGLKNDSIFLTELKLMSTITHNKNIILEDLLFVFTFKILEKIGEQLGVTIWSSQSLIC</sequence>
<keyword evidence="2" id="KW-1185">Reference proteome</keyword>
<organism evidence="1 2">
    <name type="scientific">Cetraspora pellucida</name>
    <dbReference type="NCBI Taxonomy" id="1433469"/>
    <lineage>
        <taxon>Eukaryota</taxon>
        <taxon>Fungi</taxon>
        <taxon>Fungi incertae sedis</taxon>
        <taxon>Mucoromycota</taxon>
        <taxon>Glomeromycotina</taxon>
        <taxon>Glomeromycetes</taxon>
        <taxon>Diversisporales</taxon>
        <taxon>Gigasporaceae</taxon>
        <taxon>Cetraspora</taxon>
    </lineage>
</organism>
<evidence type="ECO:0000313" key="2">
    <source>
        <dbReference type="Proteomes" id="UP000789366"/>
    </source>
</evidence>
<dbReference type="Proteomes" id="UP000789366">
    <property type="component" value="Unassembled WGS sequence"/>
</dbReference>
<feature type="non-terminal residue" evidence="1">
    <location>
        <position position="1"/>
    </location>
</feature>
<gene>
    <name evidence="1" type="ORF">SPELUC_LOCUS6482</name>
</gene>